<dbReference type="AlphaFoldDB" id="A0A9Q5MYF5"/>
<dbReference type="Proteomes" id="UP000757232">
    <property type="component" value="Unassembled WGS sequence"/>
</dbReference>
<comment type="similarity">
    <text evidence="1">Belongs to the ATP-dependent AMP-binding enzyme family.</text>
</comment>
<reference evidence="5" key="1">
    <citation type="submission" date="2016-06" db="EMBL/GenBank/DDBJ databases">
        <title>Draft Genome sequence of the fungus Inonotus baumii.</title>
        <authorList>
            <person name="Zhu H."/>
            <person name="Lin W."/>
        </authorList>
    </citation>
    <scope>NUCLEOTIDE SEQUENCE</scope>
    <source>
        <strain evidence="5">821</strain>
    </source>
</reference>
<dbReference type="GO" id="GO:0016405">
    <property type="term" value="F:CoA-ligase activity"/>
    <property type="evidence" value="ECO:0007669"/>
    <property type="project" value="TreeGrafter"/>
</dbReference>
<dbReference type="InterPro" id="IPR025110">
    <property type="entry name" value="AMP-bd_C"/>
</dbReference>
<dbReference type="InterPro" id="IPR042099">
    <property type="entry name" value="ANL_N_sf"/>
</dbReference>
<organism evidence="5 6">
    <name type="scientific">Sanghuangporus baumii</name>
    <name type="common">Phellinus baumii</name>
    <dbReference type="NCBI Taxonomy" id="108892"/>
    <lineage>
        <taxon>Eukaryota</taxon>
        <taxon>Fungi</taxon>
        <taxon>Dikarya</taxon>
        <taxon>Basidiomycota</taxon>
        <taxon>Agaricomycotina</taxon>
        <taxon>Agaricomycetes</taxon>
        <taxon>Hymenochaetales</taxon>
        <taxon>Hymenochaetaceae</taxon>
        <taxon>Sanghuangporus</taxon>
    </lineage>
</organism>
<dbReference type="PANTHER" id="PTHR24096">
    <property type="entry name" value="LONG-CHAIN-FATTY-ACID--COA LIGASE"/>
    <property type="match status" value="1"/>
</dbReference>
<dbReference type="SUPFAM" id="SSF56801">
    <property type="entry name" value="Acetyl-CoA synthetase-like"/>
    <property type="match status" value="1"/>
</dbReference>
<dbReference type="Gene3D" id="3.30.300.30">
    <property type="match status" value="1"/>
</dbReference>
<name>A0A9Q5MYF5_SANBA</name>
<dbReference type="OrthoDB" id="1898221at2759"/>
<evidence type="ECO:0000256" key="1">
    <source>
        <dbReference type="ARBA" id="ARBA00006432"/>
    </source>
</evidence>
<dbReference type="InterPro" id="IPR045851">
    <property type="entry name" value="AMP-bd_C_sf"/>
</dbReference>
<feature type="domain" description="AMP-binding enzyme C-terminal" evidence="4">
    <location>
        <begin position="464"/>
        <end position="548"/>
    </location>
</feature>
<gene>
    <name evidence="5" type="ORF">A7U60_g8468</name>
</gene>
<dbReference type="Gene3D" id="3.40.50.12780">
    <property type="entry name" value="N-terminal domain of ligase-like"/>
    <property type="match status" value="1"/>
</dbReference>
<dbReference type="Pfam" id="PF00501">
    <property type="entry name" value="AMP-binding"/>
    <property type="match status" value="1"/>
</dbReference>
<evidence type="ECO:0000313" key="5">
    <source>
        <dbReference type="EMBL" id="OCB84482.1"/>
    </source>
</evidence>
<keyword evidence="6" id="KW-1185">Reference proteome</keyword>
<dbReference type="PANTHER" id="PTHR24096:SF149">
    <property type="entry name" value="AMP-BINDING DOMAIN-CONTAINING PROTEIN-RELATED"/>
    <property type="match status" value="1"/>
</dbReference>
<sequence length="576" mass="63220">MSHKIYKSILPPVEIPDVSVYSYLFPKVDKYPESSPAFIDPDTQVTLTRGGLRAKTRELAHGLRNTLHAKFGGPKLARSDVVLIFSPNTVAYPILLFGVFAAGLKATLANAAYTPPELAYQYQDSGASLVITYPALLPVVLKMFESLEMDAKQARQRIVIAGWGLKDKGPKGFIQMEDLLGTGRLENEERFDGPLANETTLLCYSSGTTGKPKGVETTHRNLISCMSMVSGTFPLVHGKDRTIGVLPFFHIYGVLNVLHSCIDKAVPVVVMPRFEPVAFCKCIEKFKITFIFLVPPILVVLSRHPAVEQHNLTSLKRLVSGAAPLGAALTKTVQERLKSRGAQVTIVQGYGLTETSPNSHLLPQADADRKIGSIGLLLPNLEARVVTDDGEDSKEGEPGELWLRGPTIMKGYLNNPDATRDSITPDEWLKTGDVAVIDKEGYYYIVDRKKELIKYKGSQVPPAELEAVLLQHPDIADAGVVGVTSHVEATEFPRAYVVHAQGLPKDEKDRQAFATAVQKWIETHVARHKFLRGGVVVIDAIPKSASGKILRRELRERAKKEYEAFEAASGPTKAKL</sequence>
<dbReference type="InterPro" id="IPR020845">
    <property type="entry name" value="AMP-binding_CS"/>
</dbReference>
<evidence type="ECO:0000313" key="6">
    <source>
        <dbReference type="Proteomes" id="UP000757232"/>
    </source>
</evidence>
<keyword evidence="2 5" id="KW-0436">Ligase</keyword>
<evidence type="ECO:0000256" key="2">
    <source>
        <dbReference type="ARBA" id="ARBA00022598"/>
    </source>
</evidence>
<accession>A0A9Q5MYF5</accession>
<protein>
    <submittedName>
        <fullName evidence="5">4-Coumarate-CoA Ligase</fullName>
    </submittedName>
</protein>
<feature type="domain" description="AMP-dependent synthetase/ligase" evidence="3">
    <location>
        <begin position="28"/>
        <end position="413"/>
    </location>
</feature>
<dbReference type="PROSITE" id="PS00455">
    <property type="entry name" value="AMP_BINDING"/>
    <property type="match status" value="1"/>
</dbReference>
<dbReference type="CDD" id="cd05911">
    <property type="entry name" value="Firefly_Luc_like"/>
    <property type="match status" value="1"/>
</dbReference>
<evidence type="ECO:0000259" key="3">
    <source>
        <dbReference type="Pfam" id="PF00501"/>
    </source>
</evidence>
<comment type="caution">
    <text evidence="5">The sequence shown here is derived from an EMBL/GenBank/DDBJ whole genome shotgun (WGS) entry which is preliminary data.</text>
</comment>
<proteinExistence type="inferred from homology"/>
<dbReference type="InterPro" id="IPR000873">
    <property type="entry name" value="AMP-dep_synth/lig_dom"/>
</dbReference>
<dbReference type="EMBL" id="LNZH02000215">
    <property type="protein sequence ID" value="OCB84482.1"/>
    <property type="molecule type" value="Genomic_DNA"/>
</dbReference>
<evidence type="ECO:0000259" key="4">
    <source>
        <dbReference type="Pfam" id="PF13193"/>
    </source>
</evidence>
<dbReference type="Pfam" id="PF13193">
    <property type="entry name" value="AMP-binding_C"/>
    <property type="match status" value="1"/>
</dbReference>